<comment type="caution">
    <text evidence="2">The sequence shown here is derived from an EMBL/GenBank/DDBJ whole genome shotgun (WGS) entry which is preliminary data.</text>
</comment>
<feature type="transmembrane region" description="Helical" evidence="1">
    <location>
        <begin position="20"/>
        <end position="44"/>
    </location>
</feature>
<dbReference type="Proteomes" id="UP000706525">
    <property type="component" value="Unassembled WGS sequence"/>
</dbReference>
<keyword evidence="1" id="KW-0812">Transmembrane</keyword>
<keyword evidence="3" id="KW-1185">Reference proteome</keyword>
<evidence type="ECO:0000313" key="2">
    <source>
        <dbReference type="EMBL" id="CAG9186119.1"/>
    </source>
</evidence>
<protein>
    <submittedName>
        <fullName evidence="2">Uncharacterized protein</fullName>
    </submittedName>
</protein>
<evidence type="ECO:0000313" key="3">
    <source>
        <dbReference type="Proteomes" id="UP000706525"/>
    </source>
</evidence>
<dbReference type="EMBL" id="CAJZAG010000016">
    <property type="protein sequence ID" value="CAG9186119.1"/>
    <property type="molecule type" value="Genomic_DNA"/>
</dbReference>
<reference evidence="2 3" key="1">
    <citation type="submission" date="2021-08" db="EMBL/GenBank/DDBJ databases">
        <authorList>
            <person name="Peeters C."/>
        </authorList>
    </citation>
    <scope>NUCLEOTIDE SEQUENCE [LARGE SCALE GENOMIC DNA]</scope>
    <source>
        <strain evidence="2 3">LMG 32289</strain>
    </source>
</reference>
<dbReference type="RefSeq" id="WP_223995383.1">
    <property type="nucleotide sequence ID" value="NZ_CAJZAG010000016.1"/>
</dbReference>
<accession>A0ABN7ZPR8</accession>
<name>A0ABN7ZPR8_9BURK</name>
<evidence type="ECO:0000256" key="1">
    <source>
        <dbReference type="SAM" id="Phobius"/>
    </source>
</evidence>
<keyword evidence="1" id="KW-0472">Membrane</keyword>
<keyword evidence="1" id="KW-1133">Transmembrane helix</keyword>
<sequence>MTRTVPIPRVPKDYEALPPFALILLSALLVFWCMAPLGELLLALGQVAYARRQHARSPLNDEEAELLCALAKAGGQQIQMHKATQQFGSLLNDHAIARAATGLSSRGLIAHDRFLRAEVTLSRRGRREGKMLQKQFAAALAAEMKVGDRVSNNGLEMIVVSVHRSILDSGAYKFGEPVLCEHYGQDGRPHQMLVPQHHLDRLN</sequence>
<organism evidence="2 3">
    <name type="scientific">Cupriavidus pampae</name>
    <dbReference type="NCBI Taxonomy" id="659251"/>
    <lineage>
        <taxon>Bacteria</taxon>
        <taxon>Pseudomonadati</taxon>
        <taxon>Pseudomonadota</taxon>
        <taxon>Betaproteobacteria</taxon>
        <taxon>Burkholderiales</taxon>
        <taxon>Burkholderiaceae</taxon>
        <taxon>Cupriavidus</taxon>
    </lineage>
</organism>
<proteinExistence type="predicted"/>
<gene>
    <name evidence="2" type="ORF">LMG32289_06270</name>
</gene>